<dbReference type="EMBL" id="LK995470">
    <property type="protein sequence ID" value="CED90280.1"/>
    <property type="molecule type" value="Genomic_DNA"/>
</dbReference>
<reference evidence="1" key="1">
    <citation type="submission" date="2014-07" db="EMBL/GenBank/DDBJ databases">
        <authorList>
            <person name="Zhang J.E."/>
            <person name="Yang H."/>
            <person name="Guo J."/>
            <person name="Deng Z."/>
            <person name="Luo H."/>
            <person name="Luo M."/>
            <person name="Zhao B."/>
        </authorList>
    </citation>
    <scope>NUCLEOTIDE SEQUENCE</scope>
    <source>
        <strain evidence="1">AM4</strain>
    </source>
</reference>
<evidence type="ECO:0000313" key="1">
    <source>
        <dbReference type="EMBL" id="CED90280.1"/>
    </source>
</evidence>
<name>A0A1L7RJV0_9ACTO</name>
<gene>
    <name evidence="1" type="ORF">AAM4_0385</name>
</gene>
<organism evidence="1">
    <name type="scientific">Actinomyces succiniciruminis</name>
    <dbReference type="NCBI Taxonomy" id="1522002"/>
    <lineage>
        <taxon>Bacteria</taxon>
        <taxon>Bacillati</taxon>
        <taxon>Actinomycetota</taxon>
        <taxon>Actinomycetes</taxon>
        <taxon>Actinomycetales</taxon>
        <taxon>Actinomycetaceae</taxon>
        <taxon>Actinomyces</taxon>
    </lineage>
</organism>
<dbReference type="AlphaFoldDB" id="A0A1L7RJV0"/>
<accession>A0A1L7RJV0</accession>
<dbReference type="RefSeq" id="WP_210578604.1">
    <property type="nucleotide sequence ID" value="NZ_LK995470.1"/>
</dbReference>
<sequence length="184" mass="20314">MTDTITIRPTPAAELERGMLIRHHGETRQILRVCDYGTQHVVIYWHDGTTTYRSDATLDVVVPPESDPEPEAESWPTEPIIRILDGHQDHRDIGGMVALRSSMYAYHLFSGGSDAGYIFRDSADDEIETWEDLSVVPTEAVRTLSRRLSELGIASPLSHDAAMARVVDAAEGLVQVADTGQDAD</sequence>
<proteinExistence type="predicted"/>
<protein>
    <submittedName>
        <fullName evidence="1">Uncharacterized protein</fullName>
    </submittedName>
</protein>